<feature type="transmembrane region" description="Helical" evidence="2">
    <location>
        <begin position="14"/>
        <end position="32"/>
    </location>
</feature>
<keyword evidence="4" id="KW-1185">Reference proteome</keyword>
<feature type="transmembrane region" description="Helical" evidence="2">
    <location>
        <begin position="38"/>
        <end position="57"/>
    </location>
</feature>
<dbReference type="Proteomes" id="UP000241788">
    <property type="component" value="Unassembled WGS sequence"/>
</dbReference>
<evidence type="ECO:0000256" key="1">
    <source>
        <dbReference type="SAM" id="MobiDB-lite"/>
    </source>
</evidence>
<keyword evidence="2" id="KW-0472">Membrane</keyword>
<sequence>MHTSSSSHAVIDRWLLQALLAGASFSLLVPFAQLNTATFGWLPLWLVGLPLSAWLGWRCLSRGGAMSVAVVAAARDRRRIVHSSARGRRSSRSTTMAIRRPHARA</sequence>
<dbReference type="EMBL" id="FTLW01000006">
    <property type="protein sequence ID" value="SIR11694.1"/>
    <property type="molecule type" value="Genomic_DNA"/>
</dbReference>
<evidence type="ECO:0000313" key="4">
    <source>
        <dbReference type="Proteomes" id="UP000241788"/>
    </source>
</evidence>
<evidence type="ECO:0000313" key="3">
    <source>
        <dbReference type="EMBL" id="SIR11694.1"/>
    </source>
</evidence>
<feature type="region of interest" description="Disordered" evidence="1">
    <location>
        <begin position="83"/>
        <end position="105"/>
    </location>
</feature>
<organism evidence="3 4">
    <name type="scientific">Solilutibacter tolerans</name>
    <dbReference type="NCBI Taxonomy" id="1604334"/>
    <lineage>
        <taxon>Bacteria</taxon>
        <taxon>Pseudomonadati</taxon>
        <taxon>Pseudomonadota</taxon>
        <taxon>Gammaproteobacteria</taxon>
        <taxon>Lysobacterales</taxon>
        <taxon>Lysobacteraceae</taxon>
        <taxon>Solilutibacter</taxon>
    </lineage>
</organism>
<keyword evidence="2" id="KW-1133">Transmembrane helix</keyword>
<reference evidence="4" key="1">
    <citation type="submission" date="2017-01" db="EMBL/GenBank/DDBJ databases">
        <authorList>
            <person name="Varghese N."/>
            <person name="Submissions S."/>
        </authorList>
    </citation>
    <scope>NUCLEOTIDE SEQUENCE [LARGE SCALE GENOMIC DNA]</scope>
    <source>
        <strain evidence="4">UM1</strain>
    </source>
</reference>
<name>A0A1N6YAU3_9GAMM</name>
<protein>
    <submittedName>
        <fullName evidence="3">Uncharacterized protein</fullName>
    </submittedName>
</protein>
<evidence type="ECO:0000256" key="2">
    <source>
        <dbReference type="SAM" id="Phobius"/>
    </source>
</evidence>
<keyword evidence="2" id="KW-0812">Transmembrane</keyword>
<accession>A0A1N6YAU3</accession>
<gene>
    <name evidence="3" type="ORF">SAMN05421546_2443</name>
</gene>
<dbReference type="STRING" id="1604334.SAMN05421546_2443"/>
<proteinExistence type="predicted"/>
<dbReference type="AlphaFoldDB" id="A0A1N6YAU3"/>